<feature type="region of interest" description="Disordered" evidence="1">
    <location>
        <begin position="472"/>
        <end position="493"/>
    </location>
</feature>
<feature type="compositionally biased region" description="Polar residues" evidence="1">
    <location>
        <begin position="677"/>
        <end position="687"/>
    </location>
</feature>
<protein>
    <submittedName>
        <fullName evidence="2">Uncharacterized protein</fullName>
    </submittedName>
</protein>
<reference evidence="2" key="1">
    <citation type="submission" date="2021-12" db="EMBL/GenBank/DDBJ databases">
        <title>Black yeast isolated from Biological Soil Crust.</title>
        <authorList>
            <person name="Kurbessoian T."/>
        </authorList>
    </citation>
    <scope>NUCLEOTIDE SEQUENCE</scope>
    <source>
        <strain evidence="2">CCFEE 5208</strain>
    </source>
</reference>
<feature type="region of interest" description="Disordered" evidence="1">
    <location>
        <begin position="43"/>
        <end position="62"/>
    </location>
</feature>
<dbReference type="AlphaFoldDB" id="A0AAN6JD85"/>
<feature type="region of interest" description="Disordered" evidence="1">
    <location>
        <begin position="825"/>
        <end position="868"/>
    </location>
</feature>
<sequence length="992" mass="107106">MGDMQRFTQTPLGGAVTIDQLPSFSNPPQAFRRINTPVASSSENTLYTQGPVSDTTGFTRPPASGTMGPVMLTGHQRPLQVLNMPAMSQMERINGGQYSANTATLAQFGEPTPRHAMLAARQHTSQHMNMPVMRQAQNFNYEHHNTNIAGPTHFAGSVTPNNFATVPNHQPSQRIAMPSTPSALHIGHKQHYDNPVFYSLQEVESHFKTPQMWPTLSGAPFFGTAKELAQKYPQLGPALEQVYRDLHGTSMRSATARTNSHMQQPETMFPRCAQVPASSAASVQVQHTQQHMETEGTYALPVKFATNVTGPNILPISKSNLPPSSQPTATLRQTQQSHMAMKTIRCHAGTENAHLVNVPADWAKTRCPRCYEAEIALVSQYESTPAGKEHMHRYFVASRSQEMRKGPLSRGQHVDLTVDDGEAEMQGESNMPARVLQGVGSHESYASYRTALVSKALHSRVDLNTASAALREMNPTTPQRRRASPLQSGPGTLQTTEQVTENFIFLCAHCGLQSSVDFTPSQNNGVHCQDCCDTFKARGYCIWDRAAYDITVNGSLLDQEVQALVIQLAKSCRRGTASGAFPCACTYSPELVANSSHLPMTQMPPTRNQQPPSNGSMPSMSDGTTPSPFALSESITPNTAGYMGPSMVGPLATRPSHSLKRKRGSSPIAIANEDDITQSPAKRTNMTDARDRLKRISASSPIVIDDDDDVEAPPARRPSDTQDSRSAAHRVTAGYSQPSPALLAVLAGENAKIVRPSTAYSNPSPALLAALAVENNKNAPFSTAASQPGPALREAVAVGTDKIVSPSVAPSQPAPALLAAPAGENKSVVPQFKKPPPSRPNKAALPKSTSRPASVLHAPPQETTRITPEGFLVGPTMTSGPQAGYHQVLATNMSQPPPYSATPPIVRGTPPGPDASIATLLEAYLPHVLTYAREMQPVQLWAHGTCPTWQDFGEHARHRDEHGKMRCRACDKTGMTVPGVLKKIHDHFASQV</sequence>
<organism evidence="2 3">
    <name type="scientific">Friedmanniomyces endolithicus</name>
    <dbReference type="NCBI Taxonomy" id="329885"/>
    <lineage>
        <taxon>Eukaryota</taxon>
        <taxon>Fungi</taxon>
        <taxon>Dikarya</taxon>
        <taxon>Ascomycota</taxon>
        <taxon>Pezizomycotina</taxon>
        <taxon>Dothideomycetes</taxon>
        <taxon>Dothideomycetidae</taxon>
        <taxon>Mycosphaerellales</taxon>
        <taxon>Teratosphaeriaceae</taxon>
        <taxon>Friedmanniomyces</taxon>
    </lineage>
</organism>
<feature type="compositionally biased region" description="Polar residues" evidence="1">
    <location>
        <begin position="43"/>
        <end position="58"/>
    </location>
</feature>
<comment type="caution">
    <text evidence="2">The sequence shown here is derived from an EMBL/GenBank/DDBJ whole genome shotgun (WGS) entry which is preliminary data.</text>
</comment>
<accession>A0AAN6JD85</accession>
<evidence type="ECO:0000256" key="1">
    <source>
        <dbReference type="SAM" id="MobiDB-lite"/>
    </source>
</evidence>
<proteinExistence type="predicted"/>
<evidence type="ECO:0000313" key="3">
    <source>
        <dbReference type="Proteomes" id="UP001168146"/>
    </source>
</evidence>
<dbReference type="EMBL" id="JASUXU010000027">
    <property type="protein sequence ID" value="KAK0320132.1"/>
    <property type="molecule type" value="Genomic_DNA"/>
</dbReference>
<dbReference type="Proteomes" id="UP001168146">
    <property type="component" value="Unassembled WGS sequence"/>
</dbReference>
<name>A0AAN6JD85_9PEZI</name>
<feature type="region of interest" description="Disordered" evidence="1">
    <location>
        <begin position="596"/>
        <end position="734"/>
    </location>
</feature>
<gene>
    <name evidence="2" type="ORF">LTR82_009069</name>
</gene>
<evidence type="ECO:0000313" key="2">
    <source>
        <dbReference type="EMBL" id="KAK0320132.1"/>
    </source>
</evidence>
<feature type="compositionally biased region" description="Polar residues" evidence="1">
    <location>
        <begin position="596"/>
        <end position="639"/>
    </location>
</feature>